<dbReference type="PANTHER" id="PTHR24243:SF230">
    <property type="entry name" value="G-PROTEIN COUPLED RECEPTORS FAMILY 1 PROFILE DOMAIN-CONTAINING PROTEIN"/>
    <property type="match status" value="1"/>
</dbReference>
<evidence type="ECO:0000256" key="8">
    <source>
        <dbReference type="SAM" id="Phobius"/>
    </source>
</evidence>
<feature type="transmembrane region" description="Helical" evidence="8">
    <location>
        <begin position="314"/>
        <end position="333"/>
    </location>
</feature>
<keyword evidence="7" id="KW-0807">Transducer</keyword>
<dbReference type="GO" id="GO:0004930">
    <property type="term" value="F:G protein-coupled receptor activity"/>
    <property type="evidence" value="ECO:0007669"/>
    <property type="project" value="UniProtKB-KW"/>
</dbReference>
<feature type="domain" description="G-protein coupled receptors family 1 profile" evidence="9">
    <location>
        <begin position="71"/>
        <end position="330"/>
    </location>
</feature>
<feature type="transmembrane region" description="Helical" evidence="8">
    <location>
        <begin position="57"/>
        <end position="79"/>
    </location>
</feature>
<evidence type="ECO:0000313" key="11">
    <source>
        <dbReference type="Proteomes" id="UP000678393"/>
    </source>
</evidence>
<dbReference type="PROSITE" id="PS50262">
    <property type="entry name" value="G_PROTEIN_RECEP_F1_2"/>
    <property type="match status" value="1"/>
</dbReference>
<dbReference type="Gene3D" id="1.20.1070.10">
    <property type="entry name" value="Rhodopsin 7-helix transmembrane proteins"/>
    <property type="match status" value="1"/>
</dbReference>
<dbReference type="EMBL" id="CAJHNH020000807">
    <property type="protein sequence ID" value="CAG5119987.1"/>
    <property type="molecule type" value="Genomic_DNA"/>
</dbReference>
<evidence type="ECO:0000256" key="4">
    <source>
        <dbReference type="ARBA" id="ARBA00023040"/>
    </source>
</evidence>
<dbReference type="SUPFAM" id="SSF81321">
    <property type="entry name" value="Family A G protein-coupled receptor-like"/>
    <property type="match status" value="1"/>
</dbReference>
<keyword evidence="11" id="KW-1185">Reference proteome</keyword>
<keyword evidence="4" id="KW-0297">G-protein coupled receptor</keyword>
<feature type="transmembrane region" description="Helical" evidence="8">
    <location>
        <begin position="171"/>
        <end position="194"/>
    </location>
</feature>
<keyword evidence="3 8" id="KW-1133">Transmembrane helix</keyword>
<evidence type="ECO:0000313" key="10">
    <source>
        <dbReference type="EMBL" id="CAG5119987.1"/>
    </source>
</evidence>
<evidence type="ECO:0000256" key="5">
    <source>
        <dbReference type="ARBA" id="ARBA00023136"/>
    </source>
</evidence>
<feature type="transmembrane region" description="Helical" evidence="8">
    <location>
        <begin position="132"/>
        <end position="150"/>
    </location>
</feature>
<evidence type="ECO:0000256" key="1">
    <source>
        <dbReference type="ARBA" id="ARBA00004141"/>
    </source>
</evidence>
<dbReference type="GO" id="GO:0005886">
    <property type="term" value="C:plasma membrane"/>
    <property type="evidence" value="ECO:0007669"/>
    <property type="project" value="TreeGrafter"/>
</dbReference>
<name>A0A8S3YRW4_9EUPU</name>
<feature type="transmembrane region" description="Helical" evidence="8">
    <location>
        <begin position="214"/>
        <end position="240"/>
    </location>
</feature>
<organism evidence="10 11">
    <name type="scientific">Candidula unifasciata</name>
    <dbReference type="NCBI Taxonomy" id="100452"/>
    <lineage>
        <taxon>Eukaryota</taxon>
        <taxon>Metazoa</taxon>
        <taxon>Spiralia</taxon>
        <taxon>Lophotrochozoa</taxon>
        <taxon>Mollusca</taxon>
        <taxon>Gastropoda</taxon>
        <taxon>Heterobranchia</taxon>
        <taxon>Euthyneura</taxon>
        <taxon>Panpulmonata</taxon>
        <taxon>Eupulmonata</taxon>
        <taxon>Stylommatophora</taxon>
        <taxon>Helicina</taxon>
        <taxon>Helicoidea</taxon>
        <taxon>Geomitridae</taxon>
        <taxon>Candidula</taxon>
    </lineage>
</organism>
<evidence type="ECO:0000256" key="7">
    <source>
        <dbReference type="ARBA" id="ARBA00023224"/>
    </source>
</evidence>
<evidence type="ECO:0000259" key="9">
    <source>
        <dbReference type="PROSITE" id="PS50262"/>
    </source>
</evidence>
<keyword evidence="5 8" id="KW-0472">Membrane</keyword>
<evidence type="ECO:0000256" key="3">
    <source>
        <dbReference type="ARBA" id="ARBA00022989"/>
    </source>
</evidence>
<gene>
    <name evidence="10" type="ORF">CUNI_LOCUS5545</name>
</gene>
<keyword evidence="6" id="KW-0675">Receptor</keyword>
<dbReference type="AlphaFoldDB" id="A0A8S3YRW4"/>
<dbReference type="OrthoDB" id="9990906at2759"/>
<dbReference type="PANTHER" id="PTHR24243">
    <property type="entry name" value="G-PROTEIN COUPLED RECEPTOR"/>
    <property type="match status" value="1"/>
</dbReference>
<keyword evidence="2 8" id="KW-0812">Transmembrane</keyword>
<dbReference type="InterPro" id="IPR017452">
    <property type="entry name" value="GPCR_Rhodpsn_7TM"/>
</dbReference>
<comment type="subcellular location">
    <subcellularLocation>
        <location evidence="1">Membrane</location>
        <topology evidence="1">Multi-pass membrane protein</topology>
    </subcellularLocation>
</comment>
<dbReference type="Proteomes" id="UP000678393">
    <property type="component" value="Unassembled WGS sequence"/>
</dbReference>
<feature type="transmembrane region" description="Helical" evidence="8">
    <location>
        <begin position="274"/>
        <end position="294"/>
    </location>
</feature>
<evidence type="ECO:0000256" key="2">
    <source>
        <dbReference type="ARBA" id="ARBA00022692"/>
    </source>
</evidence>
<reference evidence="10" key="1">
    <citation type="submission" date="2021-04" db="EMBL/GenBank/DDBJ databases">
        <authorList>
            <consortium name="Molecular Ecology Group"/>
        </authorList>
    </citation>
    <scope>NUCLEOTIDE SEQUENCE</scope>
</reference>
<accession>A0A8S3YRW4</accession>
<feature type="transmembrane region" description="Helical" evidence="8">
    <location>
        <begin position="91"/>
        <end position="120"/>
    </location>
</feature>
<protein>
    <recommendedName>
        <fullName evidence="9">G-protein coupled receptors family 1 profile domain-containing protein</fullName>
    </recommendedName>
</protein>
<proteinExistence type="predicted"/>
<evidence type="ECO:0000256" key="6">
    <source>
        <dbReference type="ARBA" id="ARBA00023170"/>
    </source>
</evidence>
<comment type="caution">
    <text evidence="10">The sequence shown here is derived from an EMBL/GenBank/DDBJ whole genome shotgun (WGS) entry which is preliminary data.</text>
</comment>
<sequence>MTSVNFSEVFDENFLSTYNASLFFSISRYDDLNSFLKTKECENETQHVLANGTITKVFYTCPLLVAVGLLSNILAYLVFTRTRLRRVPSVPYLSAMAVVDSGALVTEFVINGIVLHGIYIITWPGVCQYTTYLNFVFIFLCIWYPVAMCVEKFIGVYFPLRKAALCTTFRAKVVVICMMVLTGTCYYYVIYMVGSMVLSKQLYCFVFDVFRTDFSILMKIDGVVVVILPAIVLIILMLLICGRGCEYYRISTAVEVTNRNGPSRQSSLRAPVRVTNVIFPVVLIVLVLKLPIGLMRTYVTITGTPSTLWGIQSILMYISRFEWVIKLYIYLVFSPSFRRSTKSLLCDIRIRLKHKCRHDSFDDDEEMAGRGRINIPERADRENNPRACLMVSDV</sequence>